<dbReference type="PROSITE" id="PS51216">
    <property type="entry name" value="NEBULIN"/>
    <property type="match status" value="3"/>
</dbReference>
<dbReference type="GO" id="GO:0030018">
    <property type="term" value="C:Z disc"/>
    <property type="evidence" value="ECO:0007669"/>
    <property type="project" value="InterPro"/>
</dbReference>
<organism evidence="3 4">
    <name type="scientific">Furnarius figulus</name>
    <dbReference type="NCBI Taxonomy" id="463165"/>
    <lineage>
        <taxon>Eukaryota</taxon>
        <taxon>Metazoa</taxon>
        <taxon>Chordata</taxon>
        <taxon>Craniata</taxon>
        <taxon>Vertebrata</taxon>
        <taxon>Euteleostomi</taxon>
        <taxon>Archelosauria</taxon>
        <taxon>Archosauria</taxon>
        <taxon>Dinosauria</taxon>
        <taxon>Saurischia</taxon>
        <taxon>Theropoda</taxon>
        <taxon>Coelurosauria</taxon>
        <taxon>Aves</taxon>
        <taxon>Neognathae</taxon>
        <taxon>Neoaves</taxon>
        <taxon>Telluraves</taxon>
        <taxon>Australaves</taxon>
        <taxon>Passeriformes</taxon>
        <taxon>Furnariidae</taxon>
        <taxon>Furnarius</taxon>
    </lineage>
</organism>
<dbReference type="PANTHER" id="PTHR11039:SF48">
    <property type="entry name" value="NEBULETTE"/>
    <property type="match status" value="1"/>
</dbReference>
<feature type="non-terminal residue" evidence="3">
    <location>
        <position position="1"/>
    </location>
</feature>
<dbReference type="PANTHER" id="PTHR11039">
    <property type="entry name" value="NEBULIN"/>
    <property type="match status" value="1"/>
</dbReference>
<evidence type="ECO:0000313" key="4">
    <source>
        <dbReference type="Proteomes" id="UP000529852"/>
    </source>
</evidence>
<dbReference type="Pfam" id="PF00880">
    <property type="entry name" value="Nebulin"/>
    <property type="match status" value="2"/>
</dbReference>
<dbReference type="InterPro" id="IPR000900">
    <property type="entry name" value="Nebulin_repeat"/>
</dbReference>
<dbReference type="InterPro" id="IPR055297">
    <property type="entry name" value="NEBU/NEBL"/>
</dbReference>
<sequence>KEYRKDLEEGMKGKGMTVFEDTPDLIRVKNAAQILNERQYKKDLETEIKGKGMEVGPDTPEIRRAKKASEIASMKEYKKDLENEIKGKGMEVSTDTLDIQRAKKASEIVSQVSTQLITLRLLWNIFQKMYKDEAEKMLCNYSAVPDTPEMARIRSIQKNISSV</sequence>
<proteinExistence type="predicted"/>
<keyword evidence="4" id="KW-1185">Reference proteome</keyword>
<evidence type="ECO:0000256" key="1">
    <source>
        <dbReference type="ARBA" id="ARBA00022737"/>
    </source>
</evidence>
<accession>A0A7K5BI82</accession>
<keyword evidence="2" id="KW-0009">Actin-binding</keyword>
<gene>
    <name evidence="3" type="primary">Nebl_1</name>
    <name evidence="3" type="ORF">FURFIG_R05992</name>
</gene>
<name>A0A7K5BI82_9FURN</name>
<protein>
    <submittedName>
        <fullName evidence="3">NEBL protein</fullName>
    </submittedName>
</protein>
<dbReference type="GO" id="GO:0051015">
    <property type="term" value="F:actin filament binding"/>
    <property type="evidence" value="ECO:0007669"/>
    <property type="project" value="InterPro"/>
</dbReference>
<dbReference type="SMART" id="SM00227">
    <property type="entry name" value="NEBU"/>
    <property type="match status" value="4"/>
</dbReference>
<comment type="caution">
    <text evidence="3">The sequence shown here is derived from an EMBL/GenBank/DDBJ whole genome shotgun (WGS) entry which is preliminary data.</text>
</comment>
<evidence type="ECO:0000313" key="3">
    <source>
        <dbReference type="EMBL" id="NWR95154.1"/>
    </source>
</evidence>
<keyword evidence="1" id="KW-0677">Repeat</keyword>
<feature type="non-terminal residue" evidence="3">
    <location>
        <position position="163"/>
    </location>
</feature>
<dbReference type="Proteomes" id="UP000529852">
    <property type="component" value="Unassembled WGS sequence"/>
</dbReference>
<dbReference type="EMBL" id="VYZD01002332">
    <property type="protein sequence ID" value="NWR95154.1"/>
    <property type="molecule type" value="Genomic_DNA"/>
</dbReference>
<dbReference type="GO" id="GO:0071691">
    <property type="term" value="P:cardiac muscle thin filament assembly"/>
    <property type="evidence" value="ECO:0007669"/>
    <property type="project" value="TreeGrafter"/>
</dbReference>
<evidence type="ECO:0000256" key="2">
    <source>
        <dbReference type="ARBA" id="ARBA00023203"/>
    </source>
</evidence>
<dbReference type="AlphaFoldDB" id="A0A7K5BI82"/>
<reference evidence="3 4" key="1">
    <citation type="submission" date="2019-09" db="EMBL/GenBank/DDBJ databases">
        <title>Bird 10,000 Genomes (B10K) Project - Family phase.</title>
        <authorList>
            <person name="Zhang G."/>
        </authorList>
    </citation>
    <scope>NUCLEOTIDE SEQUENCE [LARGE SCALE GENOMIC DNA]</scope>
    <source>
        <strain evidence="3">B10K-DU-003-06</strain>
    </source>
</reference>